<dbReference type="PROSITE" id="PS50206">
    <property type="entry name" value="RHODANESE_3"/>
    <property type="match status" value="1"/>
</dbReference>
<dbReference type="PANTHER" id="PTHR43031">
    <property type="entry name" value="FAD-DEPENDENT OXIDOREDUCTASE"/>
    <property type="match status" value="1"/>
</dbReference>
<gene>
    <name evidence="3" type="ORF">OA50_05495</name>
</gene>
<dbReference type="CDD" id="cd00158">
    <property type="entry name" value="RHOD"/>
    <property type="match status" value="1"/>
</dbReference>
<name>A0A0B3SHE6_9RHOB</name>
<dbReference type="STRING" id="561184.SAMN05216376_11680"/>
<feature type="chain" id="PRO_5002083061" evidence="1">
    <location>
        <begin position="26"/>
        <end position="143"/>
    </location>
</feature>
<dbReference type="InterPro" id="IPR050229">
    <property type="entry name" value="GlpE_sulfurtransferase"/>
</dbReference>
<proteinExistence type="predicted"/>
<dbReference type="SUPFAM" id="SSF52821">
    <property type="entry name" value="Rhodanese/Cell cycle control phosphatase"/>
    <property type="match status" value="1"/>
</dbReference>
<keyword evidence="3" id="KW-0808">Transferase</keyword>
<keyword evidence="4" id="KW-1185">Reference proteome</keyword>
<dbReference type="GO" id="GO:0016740">
    <property type="term" value="F:transferase activity"/>
    <property type="evidence" value="ECO:0007669"/>
    <property type="project" value="UniProtKB-KW"/>
</dbReference>
<comment type="caution">
    <text evidence="3">The sequence shown here is derived from an EMBL/GenBank/DDBJ whole genome shotgun (WGS) entry which is preliminary data.</text>
</comment>
<dbReference type="EMBL" id="JSUQ01000034">
    <property type="protein sequence ID" value="KHQ49974.1"/>
    <property type="molecule type" value="Genomic_DNA"/>
</dbReference>
<dbReference type="RefSeq" id="WP_043146811.1">
    <property type="nucleotide sequence ID" value="NZ_JSUQ01000034.1"/>
</dbReference>
<protein>
    <submittedName>
        <fullName evidence="3">Rhodanese-related sulfurtransferase</fullName>
    </submittedName>
</protein>
<accession>A0A0B3SHE6</accession>
<dbReference type="AlphaFoldDB" id="A0A0B3SHE6"/>
<evidence type="ECO:0000256" key="1">
    <source>
        <dbReference type="SAM" id="SignalP"/>
    </source>
</evidence>
<evidence type="ECO:0000259" key="2">
    <source>
        <dbReference type="PROSITE" id="PS50206"/>
    </source>
</evidence>
<keyword evidence="1" id="KW-0732">Signal</keyword>
<dbReference type="InterPro" id="IPR036873">
    <property type="entry name" value="Rhodanese-like_dom_sf"/>
</dbReference>
<feature type="signal peptide" evidence="1">
    <location>
        <begin position="1"/>
        <end position="25"/>
    </location>
</feature>
<evidence type="ECO:0000313" key="3">
    <source>
        <dbReference type="EMBL" id="KHQ49974.1"/>
    </source>
</evidence>
<sequence>MHSSLKATACAVGLAAVAPIAPALAGELEDEINGYMDFATETAGIILPQQLTREIWEGIHFIDTRSLADFEAGTIPGARHIEWREVPGRLDEIPEEGMVILFCNTGVRSSQATFAARVMGRENVLVMQSGYEGWLRDGAYHPE</sequence>
<evidence type="ECO:0000313" key="4">
    <source>
        <dbReference type="Proteomes" id="UP000030960"/>
    </source>
</evidence>
<dbReference type="InterPro" id="IPR001763">
    <property type="entry name" value="Rhodanese-like_dom"/>
</dbReference>
<dbReference type="Proteomes" id="UP000030960">
    <property type="component" value="Unassembled WGS sequence"/>
</dbReference>
<organism evidence="3 4">
    <name type="scientific">Mameliella alba</name>
    <dbReference type="NCBI Taxonomy" id="561184"/>
    <lineage>
        <taxon>Bacteria</taxon>
        <taxon>Pseudomonadati</taxon>
        <taxon>Pseudomonadota</taxon>
        <taxon>Alphaproteobacteria</taxon>
        <taxon>Rhodobacterales</taxon>
        <taxon>Roseobacteraceae</taxon>
        <taxon>Mameliella</taxon>
    </lineage>
</organism>
<dbReference type="Gene3D" id="3.40.250.10">
    <property type="entry name" value="Rhodanese-like domain"/>
    <property type="match status" value="1"/>
</dbReference>
<dbReference type="OrthoDB" id="9781034at2"/>
<dbReference type="PANTHER" id="PTHR43031:SF1">
    <property type="entry name" value="PYRIDINE NUCLEOTIDE-DISULPHIDE OXIDOREDUCTASE"/>
    <property type="match status" value="1"/>
</dbReference>
<reference evidence="3 4" key="1">
    <citation type="submission" date="2014-10" db="EMBL/GenBank/DDBJ databases">
        <title>Genome sequence of Ponticoccus sp. strain UMTAT08 isolated from clonal culture of toxic dinoflagellate Alexandrium tamiyavanichii.</title>
        <authorList>
            <person name="Gan H.Y."/>
            <person name="Muhd D.-D."/>
            <person name="Mohd Noor M.E."/>
            <person name="Yeong Y.S."/>
            <person name="Usup G."/>
        </authorList>
    </citation>
    <scope>NUCLEOTIDE SEQUENCE [LARGE SCALE GENOMIC DNA]</scope>
    <source>
        <strain evidence="3 4">UMTAT08</strain>
    </source>
</reference>
<dbReference type="SMART" id="SM00450">
    <property type="entry name" value="RHOD"/>
    <property type="match status" value="1"/>
</dbReference>
<dbReference type="Pfam" id="PF00581">
    <property type="entry name" value="Rhodanese"/>
    <property type="match status" value="1"/>
</dbReference>
<feature type="domain" description="Rhodanese" evidence="2">
    <location>
        <begin position="55"/>
        <end position="139"/>
    </location>
</feature>